<gene>
    <name evidence="1" type="ORF">MENTE1834_LOCUS38298</name>
</gene>
<protein>
    <submittedName>
        <fullName evidence="1">Uncharacterized protein</fullName>
    </submittedName>
</protein>
<proteinExistence type="predicted"/>
<dbReference type="Proteomes" id="UP001497535">
    <property type="component" value="Unassembled WGS sequence"/>
</dbReference>
<evidence type="ECO:0000313" key="2">
    <source>
        <dbReference type="Proteomes" id="UP001497535"/>
    </source>
</evidence>
<sequence length="68" mass="7838">MSLFFPSICSDSLFFMFRFIKFSIIKASLIAFSTLFSILTSLYSFITFEAISIVFILQNLHTLSTYLC</sequence>
<organism evidence="1 2">
    <name type="scientific">Meloidogyne enterolobii</name>
    <name type="common">Root-knot nematode worm</name>
    <name type="synonym">Meloidogyne mayaguensis</name>
    <dbReference type="NCBI Taxonomy" id="390850"/>
    <lineage>
        <taxon>Eukaryota</taxon>
        <taxon>Metazoa</taxon>
        <taxon>Ecdysozoa</taxon>
        <taxon>Nematoda</taxon>
        <taxon>Chromadorea</taxon>
        <taxon>Rhabditida</taxon>
        <taxon>Tylenchina</taxon>
        <taxon>Tylenchomorpha</taxon>
        <taxon>Tylenchoidea</taxon>
        <taxon>Meloidogynidae</taxon>
        <taxon>Meloidogyninae</taxon>
        <taxon>Meloidogyne</taxon>
    </lineage>
</organism>
<dbReference type="EMBL" id="CAVMJV010000082">
    <property type="protein sequence ID" value="CAK5090509.1"/>
    <property type="molecule type" value="Genomic_DNA"/>
</dbReference>
<name>A0ACB1AI62_MELEN</name>
<reference evidence="1" key="1">
    <citation type="submission" date="2023-11" db="EMBL/GenBank/DDBJ databases">
        <authorList>
            <person name="Poullet M."/>
        </authorList>
    </citation>
    <scope>NUCLEOTIDE SEQUENCE</scope>
    <source>
        <strain evidence="1">E1834</strain>
    </source>
</reference>
<comment type="caution">
    <text evidence="1">The sequence shown here is derived from an EMBL/GenBank/DDBJ whole genome shotgun (WGS) entry which is preliminary data.</text>
</comment>
<accession>A0ACB1AI62</accession>
<keyword evidence="2" id="KW-1185">Reference proteome</keyword>
<evidence type="ECO:0000313" key="1">
    <source>
        <dbReference type="EMBL" id="CAK5090509.1"/>
    </source>
</evidence>